<sequence>MQSPDPENKEKLISVSSTIYKSVVYEQGFDTDKIMVNLNKVLKPLVKDIHINAHQKIFLESLIKDLGEAAVVVQKNEEVMTIKIVGNGERKDVNAFHALNLATYNYLIPNFKKNTLKEITQNFLDELEKLEKASTLIGEKSLKGSFFFNSENAKNLRERKRIIEDTFKFFSDKIIYTANKEKISLEDNNQLLDFIDKLSEKKCDAVINGLMGNIKQITAQDRDSLKTHSINDKWIFDWFMKLVQVIEEAFDIKTTSEKLLEDIDSRMEGLSPHTSCS</sequence>
<dbReference type="Proteomes" id="UP000192511">
    <property type="component" value="Unassembled WGS sequence"/>
</dbReference>
<dbReference type="AlphaFoldDB" id="A0AAX0WWC8"/>
<comment type="caution">
    <text evidence="1">The sequence shown here is derived from an EMBL/GenBank/DDBJ whole genome shotgun (WGS) entry which is preliminary data.</text>
</comment>
<evidence type="ECO:0000313" key="2">
    <source>
        <dbReference type="Proteomes" id="UP000192511"/>
    </source>
</evidence>
<name>A0AAX0WWC8_9GAMM</name>
<protein>
    <submittedName>
        <fullName evidence="1">Uncharacterized protein</fullName>
    </submittedName>
</protein>
<dbReference type="EMBL" id="NBTX02000004">
    <property type="protein sequence ID" value="PNL61606.1"/>
    <property type="molecule type" value="Genomic_DNA"/>
</dbReference>
<proteinExistence type="predicted"/>
<evidence type="ECO:0000313" key="1">
    <source>
        <dbReference type="EMBL" id="PNL61606.1"/>
    </source>
</evidence>
<keyword evidence="2" id="KW-1185">Reference proteome</keyword>
<reference evidence="1" key="1">
    <citation type="submission" date="2017-12" db="EMBL/GenBank/DDBJ databases">
        <title>FDA dAtabase for Regulatory Grade micrObial Sequences (FDA-ARGOS): Supporting development and validation of Infectious Disease Dx tests.</title>
        <authorList>
            <person name="Kerrigan L."/>
            <person name="Tallon L.J."/>
            <person name="Sadzewicz L."/>
            <person name="Sengamalay N."/>
            <person name="Ott S."/>
            <person name="Godinez A."/>
            <person name="Nagaraj S."/>
            <person name="Vavikolanu K."/>
            <person name="Vyas G."/>
            <person name="Nadendla S."/>
            <person name="Aluvathingal J."/>
            <person name="Sichtig H."/>
        </authorList>
    </citation>
    <scope>NUCLEOTIDE SEQUENCE [LARGE SCALE GENOMIC DNA]</scope>
    <source>
        <strain evidence="1">FDAARGOS_200</strain>
    </source>
</reference>
<gene>
    <name evidence="1" type="ORF">A6J39_010520</name>
</gene>
<dbReference type="GeneID" id="98066078"/>
<organism evidence="1 2">
    <name type="scientific">Legionella anisa</name>
    <dbReference type="NCBI Taxonomy" id="28082"/>
    <lineage>
        <taxon>Bacteria</taxon>
        <taxon>Pseudomonadati</taxon>
        <taxon>Pseudomonadota</taxon>
        <taxon>Gammaproteobacteria</taxon>
        <taxon>Legionellales</taxon>
        <taxon>Legionellaceae</taxon>
        <taxon>Legionella</taxon>
    </lineage>
</organism>
<accession>A0AAX0WWC8</accession>
<dbReference type="RefSeq" id="WP_019232118.1">
    <property type="nucleotide sequence ID" value="NZ_CAAAHR010000038.1"/>
</dbReference>